<name>A0AAY5KS86_ESOLU</name>
<keyword evidence="8" id="KW-0965">Cell junction</keyword>
<accession>A0AAY5KS86</accession>
<dbReference type="GO" id="GO:0017022">
    <property type="term" value="F:myosin binding"/>
    <property type="evidence" value="ECO:0007669"/>
    <property type="project" value="InterPro"/>
</dbReference>
<evidence type="ECO:0000259" key="15">
    <source>
        <dbReference type="Pfam" id="PF12632"/>
    </source>
</evidence>
<keyword evidence="12" id="KW-0539">Nucleus</keyword>
<dbReference type="PANTHER" id="PTHR15989:SF5">
    <property type="entry name" value="VEZATIN"/>
    <property type="match status" value="1"/>
</dbReference>
<evidence type="ECO:0000256" key="9">
    <source>
        <dbReference type="ARBA" id="ARBA00022989"/>
    </source>
</evidence>
<feature type="compositionally biased region" description="Acidic residues" evidence="14">
    <location>
        <begin position="809"/>
        <end position="823"/>
    </location>
</feature>
<evidence type="ECO:0000256" key="8">
    <source>
        <dbReference type="ARBA" id="ARBA00022949"/>
    </source>
</evidence>
<evidence type="ECO:0000256" key="12">
    <source>
        <dbReference type="ARBA" id="ARBA00023242"/>
    </source>
</evidence>
<dbReference type="GO" id="GO:0005912">
    <property type="term" value="C:adherens junction"/>
    <property type="evidence" value="ECO:0007669"/>
    <property type="project" value="UniProtKB-SubCell"/>
</dbReference>
<feature type="region of interest" description="Disordered" evidence="14">
    <location>
        <begin position="527"/>
        <end position="546"/>
    </location>
</feature>
<evidence type="ECO:0000256" key="10">
    <source>
        <dbReference type="ARBA" id="ARBA00023054"/>
    </source>
</evidence>
<evidence type="ECO:0000256" key="2">
    <source>
        <dbReference type="ARBA" id="ARBA00004536"/>
    </source>
</evidence>
<reference evidence="16 17" key="1">
    <citation type="submission" date="2020-02" db="EMBL/GenBank/DDBJ databases">
        <title>Esox lucius (northern pike) genome, fEsoLuc1, primary haplotype.</title>
        <authorList>
            <person name="Myers G."/>
            <person name="Karagic N."/>
            <person name="Meyer A."/>
            <person name="Pippel M."/>
            <person name="Reichard M."/>
            <person name="Winkler S."/>
            <person name="Tracey A."/>
            <person name="Sims Y."/>
            <person name="Howe K."/>
            <person name="Rhie A."/>
            <person name="Formenti G."/>
            <person name="Durbin R."/>
            <person name="Fedrigo O."/>
            <person name="Jarvis E.D."/>
        </authorList>
    </citation>
    <scope>NUCLEOTIDE SEQUENCE [LARGE SCALE GENOMIC DNA]</scope>
</reference>
<gene>
    <name evidence="16" type="primary">VEZT</name>
</gene>
<evidence type="ECO:0000256" key="7">
    <source>
        <dbReference type="ARBA" id="ARBA00022692"/>
    </source>
</evidence>
<dbReference type="GO" id="GO:0098609">
    <property type="term" value="P:cell-cell adhesion"/>
    <property type="evidence" value="ECO:0007669"/>
    <property type="project" value="InterPro"/>
</dbReference>
<keyword evidence="6" id="KW-1003">Cell membrane</keyword>
<dbReference type="RefSeq" id="XP_010885469.2">
    <property type="nucleotide sequence ID" value="XM_010887167.4"/>
</dbReference>
<dbReference type="GeneID" id="105020279"/>
<dbReference type="GO" id="GO:0005886">
    <property type="term" value="C:plasma membrane"/>
    <property type="evidence" value="ECO:0007669"/>
    <property type="project" value="UniProtKB-SubCell"/>
</dbReference>
<dbReference type="AlphaFoldDB" id="A0AAY5KS86"/>
<evidence type="ECO:0000256" key="13">
    <source>
        <dbReference type="SAM" id="Coils"/>
    </source>
</evidence>
<feature type="coiled-coil region" evidence="13">
    <location>
        <begin position="451"/>
        <end position="478"/>
    </location>
</feature>
<organism evidence="16 17">
    <name type="scientific">Esox lucius</name>
    <name type="common">Northern pike</name>
    <dbReference type="NCBI Taxonomy" id="8010"/>
    <lineage>
        <taxon>Eukaryota</taxon>
        <taxon>Metazoa</taxon>
        <taxon>Chordata</taxon>
        <taxon>Craniata</taxon>
        <taxon>Vertebrata</taxon>
        <taxon>Euteleostomi</taxon>
        <taxon>Actinopterygii</taxon>
        <taxon>Neopterygii</taxon>
        <taxon>Teleostei</taxon>
        <taxon>Protacanthopterygii</taxon>
        <taxon>Esociformes</taxon>
        <taxon>Esocidae</taxon>
        <taxon>Esox</taxon>
    </lineage>
</organism>
<evidence type="ECO:0000313" key="16">
    <source>
        <dbReference type="Ensembl" id="ENSELUP00000092028.1"/>
    </source>
</evidence>
<dbReference type="GeneTree" id="ENSGT00390000003290"/>
<comment type="subcellular location">
    <subcellularLocation>
        <location evidence="2">Cell junction</location>
        <location evidence="2">Adherens junction</location>
    </subcellularLocation>
    <subcellularLocation>
        <location evidence="3">Cell membrane</location>
        <topology evidence="3">Multi-pass membrane protein</topology>
    </subcellularLocation>
    <subcellularLocation>
        <location evidence="1">Nucleus</location>
    </subcellularLocation>
</comment>
<evidence type="ECO:0000256" key="1">
    <source>
        <dbReference type="ARBA" id="ARBA00004123"/>
    </source>
</evidence>
<dbReference type="Proteomes" id="UP000265140">
    <property type="component" value="Chromosome 23"/>
</dbReference>
<evidence type="ECO:0000256" key="11">
    <source>
        <dbReference type="ARBA" id="ARBA00023136"/>
    </source>
</evidence>
<evidence type="ECO:0000256" key="4">
    <source>
        <dbReference type="ARBA" id="ARBA00007245"/>
    </source>
</evidence>
<reference evidence="16" key="2">
    <citation type="submission" date="2025-08" db="UniProtKB">
        <authorList>
            <consortium name="Ensembl"/>
        </authorList>
    </citation>
    <scope>IDENTIFICATION</scope>
</reference>
<feature type="region of interest" description="Disordered" evidence="14">
    <location>
        <begin position="643"/>
        <end position="696"/>
    </location>
</feature>
<protein>
    <recommendedName>
        <fullName evidence="5">Vezatin</fullName>
    </recommendedName>
</protein>
<feature type="region of interest" description="Disordered" evidence="14">
    <location>
        <begin position="35"/>
        <end position="55"/>
    </location>
</feature>
<evidence type="ECO:0000256" key="14">
    <source>
        <dbReference type="SAM" id="MobiDB-lite"/>
    </source>
</evidence>
<comment type="similarity">
    <text evidence="4">Belongs to the vezatin family.</text>
</comment>
<reference evidence="16" key="3">
    <citation type="submission" date="2025-09" db="UniProtKB">
        <authorList>
            <consortium name="Ensembl"/>
        </authorList>
    </citation>
    <scope>IDENTIFICATION</scope>
</reference>
<dbReference type="GO" id="GO:0005634">
    <property type="term" value="C:nucleus"/>
    <property type="evidence" value="ECO:0007669"/>
    <property type="project" value="UniProtKB-SubCell"/>
</dbReference>
<dbReference type="PANTHER" id="PTHR15989">
    <property type="entry name" value="VEZATIN"/>
    <property type="match status" value="1"/>
</dbReference>
<dbReference type="Pfam" id="PF12632">
    <property type="entry name" value="Vezatin"/>
    <property type="match status" value="1"/>
</dbReference>
<proteinExistence type="inferred from homology"/>
<evidence type="ECO:0000256" key="3">
    <source>
        <dbReference type="ARBA" id="ARBA00004651"/>
    </source>
</evidence>
<feature type="region of interest" description="Disordered" evidence="14">
    <location>
        <begin position="794"/>
        <end position="823"/>
    </location>
</feature>
<feature type="compositionally biased region" description="Polar residues" evidence="14">
    <location>
        <begin position="645"/>
        <end position="658"/>
    </location>
</feature>
<keyword evidence="11" id="KW-0472">Membrane</keyword>
<evidence type="ECO:0000313" key="17">
    <source>
        <dbReference type="Proteomes" id="UP000265140"/>
    </source>
</evidence>
<keyword evidence="10 13" id="KW-0175">Coiled coil</keyword>
<evidence type="ECO:0000256" key="5">
    <source>
        <dbReference type="ARBA" id="ARBA00018125"/>
    </source>
</evidence>
<dbReference type="Ensembl" id="ENSELUT00000095241.1">
    <property type="protein sequence ID" value="ENSELUP00000092028.1"/>
    <property type="gene ID" value="ENSELUG00000000094.3"/>
</dbReference>
<keyword evidence="9" id="KW-1133">Transmembrane helix</keyword>
<keyword evidence="7" id="KW-0812">Transmembrane</keyword>
<feature type="domain" description="Myosin-binding" evidence="15">
    <location>
        <begin position="155"/>
        <end position="459"/>
    </location>
</feature>
<dbReference type="InterPro" id="IPR026859">
    <property type="entry name" value="Myosin-bd"/>
</dbReference>
<sequence length="823" mass="91355">MTEEFDEDVVFENSPLFHYLQDLGHTDFEACPVSQEDECGGGEGGTTSLQDGPPKPTRGHLWRLADAVWRRSPFHQASSTHKLEQQLDRAFGRYATRCILDQDVLLQEDVELIELLDPSLLAMGSSPSLSPGRENTLPCPRLLASPSQWDLGVLVGLAAVLLGLSSLSDGAWSLAVIPWCAAVMGWVGVRGAGLWRQGRMQRAAHARASELQTAVLNSKALTSLARKSLRLVQETEVISRGFTLLLDRVSGVASSFSRAGQGAGPRGQQLIGLRKAVYRALRSAFRASRRSTCHMLKAFPLNSEMDNVTNYVSAVPLKELGLGLGAEHLNDEEVQELTDDYSLPALKVLFQLWVGQSSECFRRMALLLSPQRLEEAREDRVQGETPPAPIHRSVAVVTQPLHSALAGCLGDLQRSYEFHRYFETQHRTQGSDRVGRARQKCRELNALHTSVRSLQLHLKALLNEMIILEDDLEKLMVTREAVEVTAEGYQELQERLSQLQPHMQASAGCWEDTVGQVERMLRRANTCTGTPEDPERCLHPVPSAPPPPPTYTLILDRDPVPEEQELEAYVSDSEVENEWAGSVVDMLSPEERERQRREREESRRVLSELKAVLGLRASDVERRKWKQLLFNDQAAVMPIVPGETSEVSSAESQTTSDPLDTLTPVGVAKPGVSEGNHLSESLKDKEDVEEDEKEFKDRRPLIEEEEPVVTEFCYGEAEENGEKGGVAYSVPDETDGAQLCQYDWLPDEGAGQNQTDHLLQPRIPAVTMMDRLTELHGSAALNFSSALAAQVAARSHTFASMEEQTFGDSGEEDEDEEKEEEES</sequence>
<evidence type="ECO:0000256" key="6">
    <source>
        <dbReference type="ARBA" id="ARBA00022475"/>
    </source>
</evidence>
<dbReference type="InterPro" id="IPR026858">
    <property type="entry name" value="Vezatin"/>
</dbReference>
<keyword evidence="17" id="KW-1185">Reference proteome</keyword>